<feature type="transmembrane region" description="Helical" evidence="8">
    <location>
        <begin position="46"/>
        <end position="70"/>
    </location>
</feature>
<keyword evidence="5 8" id="KW-1133">Transmembrane helix</keyword>
<feature type="binding site" evidence="7">
    <location>
        <position position="170"/>
    </location>
    <ligand>
        <name>Mg(2+)</name>
        <dbReference type="ChEBI" id="CHEBI:18420"/>
    </ligand>
</feature>
<dbReference type="PROSITE" id="PS01348">
    <property type="entry name" value="MRAY_2"/>
    <property type="match status" value="1"/>
</dbReference>
<feature type="transmembrane region" description="Helical" evidence="8">
    <location>
        <begin position="257"/>
        <end position="276"/>
    </location>
</feature>
<feature type="binding site" evidence="7">
    <location>
        <position position="230"/>
    </location>
    <ligand>
        <name>Mg(2+)</name>
        <dbReference type="ChEBI" id="CHEBI:18420"/>
    </ligand>
</feature>
<dbReference type="GO" id="GO:0005886">
    <property type="term" value="C:plasma membrane"/>
    <property type="evidence" value="ECO:0007669"/>
    <property type="project" value="UniProtKB-SubCell"/>
</dbReference>
<name>F2N7G1_CORGP</name>
<dbReference type="STRING" id="700015.Corgl_0663"/>
<protein>
    <submittedName>
        <fullName evidence="9">Glycosyl transferase, family 4, conserved region</fullName>
    </submittedName>
</protein>
<dbReference type="GO" id="GO:0044038">
    <property type="term" value="P:cell wall macromolecule biosynthetic process"/>
    <property type="evidence" value="ECO:0007669"/>
    <property type="project" value="TreeGrafter"/>
</dbReference>
<feature type="transmembrane region" description="Helical" evidence="8">
    <location>
        <begin position="202"/>
        <end position="221"/>
    </location>
</feature>
<evidence type="ECO:0000256" key="4">
    <source>
        <dbReference type="ARBA" id="ARBA00022692"/>
    </source>
</evidence>
<evidence type="ECO:0000313" key="9">
    <source>
        <dbReference type="EMBL" id="AEB06777.1"/>
    </source>
</evidence>
<dbReference type="PANTHER" id="PTHR22926">
    <property type="entry name" value="PHOSPHO-N-ACETYLMURAMOYL-PENTAPEPTIDE-TRANSFERASE"/>
    <property type="match status" value="1"/>
</dbReference>
<keyword evidence="7" id="KW-0460">Magnesium</keyword>
<feature type="transmembrane region" description="Helical" evidence="8">
    <location>
        <begin position="233"/>
        <end position="251"/>
    </location>
</feature>
<accession>F2N7G1</accession>
<gene>
    <name evidence="9" type="ordered locus">Corgl_0663</name>
</gene>
<feature type="transmembrane region" description="Helical" evidence="8">
    <location>
        <begin position="6"/>
        <end position="25"/>
    </location>
</feature>
<feature type="transmembrane region" description="Helical" evidence="8">
    <location>
        <begin position="149"/>
        <end position="168"/>
    </location>
</feature>
<dbReference type="RefSeq" id="WP_013708520.1">
    <property type="nucleotide sequence ID" value="NC_015389.1"/>
</dbReference>
<evidence type="ECO:0000256" key="5">
    <source>
        <dbReference type="ARBA" id="ARBA00022989"/>
    </source>
</evidence>
<evidence type="ECO:0000313" key="10">
    <source>
        <dbReference type="Proteomes" id="UP000006851"/>
    </source>
</evidence>
<proteinExistence type="predicted"/>
<dbReference type="CDD" id="cd06853">
    <property type="entry name" value="GT_WecA_like"/>
    <property type="match status" value="1"/>
</dbReference>
<dbReference type="eggNOG" id="COG0472">
    <property type="taxonomic scope" value="Bacteria"/>
</dbReference>
<keyword evidence="6 8" id="KW-0472">Membrane</keyword>
<evidence type="ECO:0000256" key="6">
    <source>
        <dbReference type="ARBA" id="ARBA00023136"/>
    </source>
</evidence>
<keyword evidence="2" id="KW-1003">Cell membrane</keyword>
<keyword evidence="3 9" id="KW-0808">Transferase</keyword>
<evidence type="ECO:0000256" key="7">
    <source>
        <dbReference type="PIRSR" id="PIRSR600715-1"/>
    </source>
</evidence>
<comment type="subcellular location">
    <subcellularLocation>
        <location evidence="1">Cell membrane</location>
        <topology evidence="1">Multi-pass membrane protein</topology>
    </subcellularLocation>
</comment>
<dbReference type="HOGENOM" id="CLU_023982_2_4_11"/>
<organism evidence="9 10">
    <name type="scientific">Coriobacterium glomerans (strain ATCC 49209 / DSM 20642 / JCM 10262 / PW2)</name>
    <dbReference type="NCBI Taxonomy" id="700015"/>
    <lineage>
        <taxon>Bacteria</taxon>
        <taxon>Bacillati</taxon>
        <taxon>Actinomycetota</taxon>
        <taxon>Coriobacteriia</taxon>
        <taxon>Coriobacteriales</taxon>
        <taxon>Coriobacteriaceae</taxon>
        <taxon>Coriobacterium</taxon>
    </lineage>
</organism>
<feature type="transmembrane region" description="Helical" evidence="8">
    <location>
        <begin position="334"/>
        <end position="353"/>
    </location>
</feature>
<dbReference type="GO" id="GO:0016780">
    <property type="term" value="F:phosphotransferase activity, for other substituted phosphate groups"/>
    <property type="evidence" value="ECO:0007669"/>
    <property type="project" value="InterPro"/>
</dbReference>
<feature type="transmembrane region" description="Helical" evidence="8">
    <location>
        <begin position="307"/>
        <end position="328"/>
    </location>
</feature>
<comment type="cofactor">
    <cofactor evidence="7">
        <name>Mg(2+)</name>
        <dbReference type="ChEBI" id="CHEBI:18420"/>
    </cofactor>
</comment>
<dbReference type="InterPro" id="IPR000715">
    <property type="entry name" value="Glycosyl_transferase_4"/>
</dbReference>
<keyword evidence="7" id="KW-0479">Metal-binding</keyword>
<dbReference type="GO" id="GO:0071555">
    <property type="term" value="P:cell wall organization"/>
    <property type="evidence" value="ECO:0007669"/>
    <property type="project" value="TreeGrafter"/>
</dbReference>
<dbReference type="EMBL" id="CP002628">
    <property type="protein sequence ID" value="AEB06777.1"/>
    <property type="molecule type" value="Genomic_DNA"/>
</dbReference>
<dbReference type="InterPro" id="IPR018480">
    <property type="entry name" value="PNAcMuramoyl-5peptid_Trfase_CS"/>
</dbReference>
<dbReference type="AlphaFoldDB" id="F2N7G1"/>
<feature type="transmembrane region" description="Helical" evidence="8">
    <location>
        <begin position="90"/>
        <end position="110"/>
    </location>
</feature>
<dbReference type="PANTHER" id="PTHR22926:SF3">
    <property type="entry name" value="UNDECAPRENYL-PHOSPHATE ALPHA-N-ACETYLGLUCOSAMINYL 1-PHOSPHATE TRANSFERASE"/>
    <property type="match status" value="1"/>
</dbReference>
<evidence type="ECO:0000256" key="1">
    <source>
        <dbReference type="ARBA" id="ARBA00004651"/>
    </source>
</evidence>
<dbReference type="Pfam" id="PF00953">
    <property type="entry name" value="Glycos_transf_4"/>
    <property type="match status" value="1"/>
</dbReference>
<dbReference type="GO" id="GO:0046872">
    <property type="term" value="F:metal ion binding"/>
    <property type="evidence" value="ECO:0007669"/>
    <property type="project" value="UniProtKB-KW"/>
</dbReference>
<keyword evidence="4 8" id="KW-0812">Transmembrane</keyword>
<reference evidence="10" key="1">
    <citation type="journal article" date="2013" name="Stand. Genomic Sci.">
        <title>Complete genome sequence of Coriobacterium glomerans type strain (PW2(T)) from the midgut of Pyrrhocoris apterus L. (red soldier bug).</title>
        <authorList>
            <person name="Stackebrandt E."/>
            <person name="Zeytun A."/>
            <person name="Lapidus A."/>
            <person name="Nolan M."/>
            <person name="Lucas S."/>
            <person name="Hammon N."/>
            <person name="Deshpande S."/>
            <person name="Cheng J.F."/>
            <person name="Tapia R."/>
            <person name="Goodwin L.A."/>
            <person name="Pitluck S."/>
            <person name="Liolios K."/>
            <person name="Pagani I."/>
            <person name="Ivanova N."/>
            <person name="Mavromatis K."/>
            <person name="Mikhailova N."/>
            <person name="Huntemann M."/>
            <person name="Pati A."/>
            <person name="Chen A."/>
            <person name="Palaniappan K."/>
            <person name="Chang Y.J."/>
            <person name="Land M."/>
            <person name="Hauser L."/>
            <person name="Rohde M."/>
            <person name="Pukall R."/>
            <person name="Goker M."/>
            <person name="Detter J.C."/>
            <person name="Woyke T."/>
            <person name="Bristow J."/>
            <person name="Eisen J.A."/>
            <person name="Markowitz V."/>
            <person name="Hugenholtz P."/>
            <person name="Kyrpides N.C."/>
            <person name="Klenk H.P."/>
        </authorList>
    </citation>
    <scope>NUCLEOTIDE SEQUENCE</scope>
    <source>
        <strain evidence="10">ATCC 49209 / DSM 20642 / JCM 10262 / PW2</strain>
    </source>
</reference>
<feature type="transmembrane region" description="Helical" evidence="8">
    <location>
        <begin position="122"/>
        <end position="143"/>
    </location>
</feature>
<evidence type="ECO:0000256" key="3">
    <source>
        <dbReference type="ARBA" id="ARBA00022679"/>
    </source>
</evidence>
<evidence type="ECO:0000256" key="8">
    <source>
        <dbReference type="SAM" id="Phobius"/>
    </source>
</evidence>
<evidence type="ECO:0000256" key="2">
    <source>
        <dbReference type="ARBA" id="ARBA00022475"/>
    </source>
</evidence>
<dbReference type="OrthoDB" id="9783652at2"/>
<dbReference type="KEGG" id="cgo:Corgl_0663"/>
<feature type="transmembrane region" description="Helical" evidence="8">
    <location>
        <begin position="175"/>
        <end position="196"/>
    </location>
</feature>
<dbReference type="Proteomes" id="UP000006851">
    <property type="component" value="Chromosome"/>
</dbReference>
<keyword evidence="10" id="KW-1185">Reference proteome</keyword>
<sequence length="414" mass="44700">MTLFAPHICIALVAFATTFAIVPAAKRLAFRIDAVDYPSKRRVNTVPVARLGGIAVFCGLTLACAVQVIGTKLWGWPSALIPHPSLAVNYPALAIAFLVVFITGVVDDIFQLTPHMKLIGQLLGAIIAASGGLTIGSIVNPLAPGSYIHLGWLAWPITVLYLVAYANIINLIDGLDGLATGISAISSATMFSFAVLSGRNDAAALSIALFGACVAFLRYNFHPASIFLGDSGALLLGFGLGSISLLSVSRTAALTSLLMPLIVAGVPIIDTLSAIVRRMRAHVSIGQADKGHIHHRLIQEGYDQRQAVMLIYAWCILLSLGAIAINQVDVKLRILIFFALLACSALFAARLHLFEPVLRHHYNPKTREDEIVSPENPAFREEARACRRAHARRLRGRRARCARNRQEGKEHDGR</sequence>
<dbReference type="GO" id="GO:0009103">
    <property type="term" value="P:lipopolysaccharide biosynthetic process"/>
    <property type="evidence" value="ECO:0007669"/>
    <property type="project" value="TreeGrafter"/>
</dbReference>